<dbReference type="Proteomes" id="UP000325690">
    <property type="component" value="Unassembled WGS sequence"/>
</dbReference>
<dbReference type="EMBL" id="ANBP01000001">
    <property type="protein sequence ID" value="KAB7760045.1"/>
    <property type="molecule type" value="Genomic_DNA"/>
</dbReference>
<sequence>MHSGRTITHYLCEVLRRDGKAVASVTSTVMTLCGERAAGR</sequence>
<keyword evidence="2" id="KW-1185">Reference proteome</keyword>
<dbReference type="AlphaFoldDB" id="A0A5N5VDQ6"/>
<name>A0A5N5VDQ6_MYCPH</name>
<gene>
    <name evidence="1" type="ORF">MPHL21000_02885</name>
</gene>
<evidence type="ECO:0000313" key="2">
    <source>
        <dbReference type="Proteomes" id="UP000325690"/>
    </source>
</evidence>
<evidence type="ECO:0000313" key="1">
    <source>
        <dbReference type="EMBL" id="KAB7760045.1"/>
    </source>
</evidence>
<comment type="caution">
    <text evidence="1">The sequence shown here is derived from an EMBL/GenBank/DDBJ whole genome shotgun (WGS) entry which is preliminary data.</text>
</comment>
<organism evidence="1 2">
    <name type="scientific">Mycolicibacterium phlei DSM 43239 = CCUG 21000</name>
    <dbReference type="NCBI Taxonomy" id="1226750"/>
    <lineage>
        <taxon>Bacteria</taxon>
        <taxon>Bacillati</taxon>
        <taxon>Actinomycetota</taxon>
        <taxon>Actinomycetes</taxon>
        <taxon>Mycobacteriales</taxon>
        <taxon>Mycobacteriaceae</taxon>
        <taxon>Mycolicibacterium</taxon>
    </lineage>
</organism>
<accession>A0A5N5VDQ6</accession>
<reference evidence="1 2" key="1">
    <citation type="submission" date="2012-10" db="EMBL/GenBank/DDBJ databases">
        <title>The draft sequence of the Mycobacterium pheli genome.</title>
        <authorList>
            <person name="Pettersson B.M.F."/>
            <person name="Das S."/>
            <person name="Dasgupta S."/>
            <person name="Bhattacharya A."/>
            <person name="Kirsebom L.A."/>
        </authorList>
    </citation>
    <scope>NUCLEOTIDE SEQUENCE [LARGE SCALE GENOMIC DNA]</scope>
    <source>
        <strain evidence="1 2">CCUG 21000</strain>
    </source>
</reference>
<proteinExistence type="predicted"/>
<protein>
    <submittedName>
        <fullName evidence="1">Uncharacterized protein</fullName>
    </submittedName>
</protein>